<name>A0AAV9RJJ4_9TELE</name>
<gene>
    <name evidence="1" type="ORF">CRENBAI_015212</name>
</gene>
<protein>
    <submittedName>
        <fullName evidence="1">Uncharacterized protein</fullName>
    </submittedName>
</protein>
<proteinExistence type="predicted"/>
<keyword evidence="2" id="KW-1185">Reference proteome</keyword>
<reference evidence="1 2" key="1">
    <citation type="submission" date="2021-06" db="EMBL/GenBank/DDBJ databases">
        <authorList>
            <person name="Palmer J.M."/>
        </authorList>
    </citation>
    <scope>NUCLEOTIDE SEQUENCE [LARGE SCALE GENOMIC DNA]</scope>
    <source>
        <strain evidence="1 2">MEX-2019</strain>
        <tissue evidence="1">Muscle</tissue>
    </source>
</reference>
<organism evidence="1 2">
    <name type="scientific">Crenichthys baileyi</name>
    <name type="common">White River springfish</name>
    <dbReference type="NCBI Taxonomy" id="28760"/>
    <lineage>
        <taxon>Eukaryota</taxon>
        <taxon>Metazoa</taxon>
        <taxon>Chordata</taxon>
        <taxon>Craniata</taxon>
        <taxon>Vertebrata</taxon>
        <taxon>Euteleostomi</taxon>
        <taxon>Actinopterygii</taxon>
        <taxon>Neopterygii</taxon>
        <taxon>Teleostei</taxon>
        <taxon>Neoteleostei</taxon>
        <taxon>Acanthomorphata</taxon>
        <taxon>Ovalentaria</taxon>
        <taxon>Atherinomorphae</taxon>
        <taxon>Cyprinodontiformes</taxon>
        <taxon>Goodeidae</taxon>
        <taxon>Crenichthys</taxon>
    </lineage>
</organism>
<evidence type="ECO:0000313" key="1">
    <source>
        <dbReference type="EMBL" id="KAK5609158.1"/>
    </source>
</evidence>
<evidence type="ECO:0000313" key="2">
    <source>
        <dbReference type="Proteomes" id="UP001311232"/>
    </source>
</evidence>
<dbReference type="Proteomes" id="UP001311232">
    <property type="component" value="Unassembled WGS sequence"/>
</dbReference>
<sequence>MDLDLLCAKKNCGTNRRAALQGLKRKKWYEKHLKYVDHAIETTRFACKNKEMIKVNDLIKGITLEADVTEGMSGKPYISVNQEGEFKEDELLAELEGLKKSLNESLLEAVTVEDRVHPSLALSSASPSSPGIMEEDEVENDLEYLRRWADESL</sequence>
<dbReference type="Gene3D" id="1.10.287.1060">
    <property type="entry name" value="ESAT-6-like"/>
    <property type="match status" value="1"/>
</dbReference>
<dbReference type="AlphaFoldDB" id="A0AAV9RJJ4"/>
<comment type="caution">
    <text evidence="1">The sequence shown here is derived from an EMBL/GenBank/DDBJ whole genome shotgun (WGS) entry which is preliminary data.</text>
</comment>
<dbReference type="EMBL" id="JAHHUM010001761">
    <property type="protein sequence ID" value="KAK5609158.1"/>
    <property type="molecule type" value="Genomic_DNA"/>
</dbReference>
<accession>A0AAV9RJJ4</accession>